<comment type="caution">
    <text evidence="9">The sequence shown here is derived from an EMBL/GenBank/DDBJ whole genome shotgun (WGS) entry which is preliminary data.</text>
</comment>
<evidence type="ECO:0000256" key="1">
    <source>
        <dbReference type="ARBA" id="ARBA00004141"/>
    </source>
</evidence>
<feature type="transmembrane region" description="Helical" evidence="8">
    <location>
        <begin position="12"/>
        <end position="33"/>
    </location>
</feature>
<reference evidence="9 10" key="1">
    <citation type="submission" date="2014-12" db="EMBL/GenBank/DDBJ databases">
        <title>Draft genome sequence of Paenibacillus kamchatkensis strain B-2647.</title>
        <authorList>
            <person name="Karlyshev A.V."/>
            <person name="Kudryashova E.B."/>
        </authorList>
    </citation>
    <scope>NUCLEOTIDE SEQUENCE [LARGE SCALE GENOMIC DNA]</scope>
    <source>
        <strain evidence="9 10">VKM B-2647</strain>
    </source>
</reference>
<feature type="transmembrane region" description="Helical" evidence="8">
    <location>
        <begin position="187"/>
        <end position="206"/>
    </location>
</feature>
<evidence type="ECO:0000256" key="6">
    <source>
        <dbReference type="ARBA" id="ARBA00022989"/>
    </source>
</evidence>
<proteinExistence type="inferred from homology"/>
<keyword evidence="3" id="KW-0813">Transport</keyword>
<evidence type="ECO:0000256" key="2">
    <source>
        <dbReference type="ARBA" id="ARBA00007998"/>
    </source>
</evidence>
<dbReference type="InterPro" id="IPR004761">
    <property type="entry name" value="Spore_GerAB"/>
</dbReference>
<feature type="transmembrane region" description="Helical" evidence="8">
    <location>
        <begin position="299"/>
        <end position="319"/>
    </location>
</feature>
<evidence type="ECO:0000313" key="10">
    <source>
        <dbReference type="Proteomes" id="UP000031967"/>
    </source>
</evidence>
<dbReference type="Pfam" id="PF03845">
    <property type="entry name" value="Spore_permease"/>
    <property type="match status" value="1"/>
</dbReference>
<keyword evidence="5 8" id="KW-0812">Transmembrane</keyword>
<gene>
    <name evidence="9" type="ORF">SD70_17255</name>
</gene>
<feature type="transmembrane region" description="Helical" evidence="8">
    <location>
        <begin position="40"/>
        <end position="62"/>
    </location>
</feature>
<comment type="similarity">
    <text evidence="2">Belongs to the amino acid-polyamine-organocation (APC) superfamily. Spore germination protein (SGP) (TC 2.A.3.9) family.</text>
</comment>
<feature type="transmembrane region" description="Helical" evidence="8">
    <location>
        <begin position="147"/>
        <end position="166"/>
    </location>
</feature>
<feature type="transmembrane region" description="Helical" evidence="8">
    <location>
        <begin position="268"/>
        <end position="287"/>
    </location>
</feature>
<dbReference type="RefSeq" id="WP_041048780.1">
    <property type="nucleotide sequence ID" value="NZ_JXAK01000030.1"/>
</dbReference>
<feature type="transmembrane region" description="Helical" evidence="8">
    <location>
        <begin position="121"/>
        <end position="141"/>
    </location>
</feature>
<dbReference type="Proteomes" id="UP000031967">
    <property type="component" value="Unassembled WGS sequence"/>
</dbReference>
<dbReference type="EMBL" id="JXAK01000030">
    <property type="protein sequence ID" value="KIL39821.1"/>
    <property type="molecule type" value="Genomic_DNA"/>
</dbReference>
<protein>
    <submittedName>
        <fullName evidence="9">Spore gernimation protein</fullName>
    </submittedName>
</protein>
<evidence type="ECO:0000256" key="3">
    <source>
        <dbReference type="ARBA" id="ARBA00022448"/>
    </source>
</evidence>
<keyword evidence="7 8" id="KW-0472">Membrane</keyword>
<accession>A0ABR5AFI8</accession>
<feature type="transmembrane region" description="Helical" evidence="8">
    <location>
        <begin position="331"/>
        <end position="353"/>
    </location>
</feature>
<evidence type="ECO:0000256" key="4">
    <source>
        <dbReference type="ARBA" id="ARBA00022544"/>
    </source>
</evidence>
<dbReference type="PANTHER" id="PTHR34975">
    <property type="entry name" value="SPORE GERMINATION PROTEIN A2"/>
    <property type="match status" value="1"/>
</dbReference>
<feature type="transmembrane region" description="Helical" evidence="8">
    <location>
        <begin position="218"/>
        <end position="239"/>
    </location>
</feature>
<evidence type="ECO:0000256" key="5">
    <source>
        <dbReference type="ARBA" id="ARBA00022692"/>
    </source>
</evidence>
<evidence type="ECO:0000256" key="8">
    <source>
        <dbReference type="SAM" id="Phobius"/>
    </source>
</evidence>
<organism evidence="9 10">
    <name type="scientific">Gordoniibacillus kamchatkensis</name>
    <dbReference type="NCBI Taxonomy" id="1590651"/>
    <lineage>
        <taxon>Bacteria</taxon>
        <taxon>Bacillati</taxon>
        <taxon>Bacillota</taxon>
        <taxon>Bacilli</taxon>
        <taxon>Bacillales</taxon>
        <taxon>Paenibacillaceae</taxon>
        <taxon>Gordoniibacillus</taxon>
    </lineage>
</organism>
<evidence type="ECO:0000313" key="9">
    <source>
        <dbReference type="EMBL" id="KIL39821.1"/>
    </source>
</evidence>
<evidence type="ECO:0000256" key="7">
    <source>
        <dbReference type="ARBA" id="ARBA00023136"/>
    </source>
</evidence>
<name>A0ABR5AFI8_9BACL</name>
<comment type="subcellular location">
    <subcellularLocation>
        <location evidence="1">Membrane</location>
        <topology evidence="1">Multi-pass membrane protein</topology>
    </subcellularLocation>
</comment>
<keyword evidence="6 8" id="KW-1133">Transmembrane helix</keyword>
<keyword evidence="10" id="KW-1185">Reference proteome</keyword>
<keyword evidence="4" id="KW-0309">Germination</keyword>
<sequence>MKTEEKLSPFHSVILIHMIQTGVALFSLPRVLAVQFGTNGWLAVFLFGAIVAIHIWLMSYVYRHSGGRSIFDILEQSIPKFVLSPVYIGLICVWAMLCCLVSKEYILIFKMVAFPTTNPMIFELVVNLLTLWLLGMGVYNIAKAATVFFWFVIWMVFLLTFFYGEFRWARLTPFVFQGGELKMKELYSIYAAFFGYELVLLLFPYANPQTKLMRAAMAGNGLTVAVYLYTCLIAFGFFSLQQLKEMLFPVLDLLAYIKLPFIERIENLLYGFFLFTILITAVMYVWSAKEVSRRMFPRIKGGVLGFIILTLAYLVSYIPDVLSEVLDWLQIFSVIEFWIAFGLPALVGLVLLVQRRRGQPSNG</sequence>
<dbReference type="PANTHER" id="PTHR34975:SF2">
    <property type="entry name" value="SPORE GERMINATION PROTEIN A2"/>
    <property type="match status" value="1"/>
</dbReference>
<dbReference type="Gene3D" id="1.20.1740.10">
    <property type="entry name" value="Amino acid/polyamine transporter I"/>
    <property type="match status" value="1"/>
</dbReference>
<feature type="transmembrane region" description="Helical" evidence="8">
    <location>
        <begin position="82"/>
        <end position="101"/>
    </location>
</feature>